<dbReference type="PATRIC" id="fig|1076.23.peg.4449"/>
<feature type="transmembrane region" description="Helical" evidence="8">
    <location>
        <begin position="105"/>
        <end position="123"/>
    </location>
</feature>
<accession>A0A0D7F828</accession>
<feature type="transmembrane region" description="Helical" evidence="8">
    <location>
        <begin position="6"/>
        <end position="23"/>
    </location>
</feature>
<gene>
    <name evidence="9" type="ORF">OO17_02035</name>
</gene>
<dbReference type="PANTHER" id="PTHR36838:SF4">
    <property type="entry name" value="AUXIN EFFLUX CARRIER FAMILY PROTEIN"/>
    <property type="match status" value="1"/>
</dbReference>
<evidence type="ECO:0000256" key="8">
    <source>
        <dbReference type="SAM" id="Phobius"/>
    </source>
</evidence>
<keyword evidence="5 8" id="KW-0812">Transmembrane</keyword>
<feature type="transmembrane region" description="Helical" evidence="8">
    <location>
        <begin position="129"/>
        <end position="150"/>
    </location>
</feature>
<feature type="transmembrane region" description="Helical" evidence="8">
    <location>
        <begin position="251"/>
        <end position="271"/>
    </location>
</feature>
<sequence>MIGPIVLALIPIVLLIALGHAMKHRKFLADRFWMQAERLSYFVLLPALFVHGLATANLAGIPIWGLVVALIGSTLVASAVLLLFGHSVAADGPAFTSVFQGGIRFNNYVGITAAVGLIGAHAIPLAAVANAAVVPTVNVLCVIVFAQYGTAKPTLRGMLRGIAFNPLVVGCVIGILLQVTHIGLPPGIEGCVKALGQASLPLGLLCVGAALDWEALGRGLKPTIFASGAKFILMPLATALICFWLKLDREAIIIAVLFQALPTASSSYVMARQLGGDAELMAGIVAFQTILAILAVPAALLVLNVWL</sequence>
<proteinExistence type="inferred from homology"/>
<dbReference type="InterPro" id="IPR038770">
    <property type="entry name" value="Na+/solute_symporter_sf"/>
</dbReference>
<organism evidence="9 10">
    <name type="scientific">Rhodopseudomonas palustris</name>
    <dbReference type="NCBI Taxonomy" id="1076"/>
    <lineage>
        <taxon>Bacteria</taxon>
        <taxon>Pseudomonadati</taxon>
        <taxon>Pseudomonadota</taxon>
        <taxon>Alphaproteobacteria</taxon>
        <taxon>Hyphomicrobiales</taxon>
        <taxon>Nitrobacteraceae</taxon>
        <taxon>Rhodopseudomonas</taxon>
    </lineage>
</organism>
<feature type="transmembrane region" description="Helical" evidence="8">
    <location>
        <begin position="39"/>
        <end position="57"/>
    </location>
</feature>
<feature type="transmembrane region" description="Helical" evidence="8">
    <location>
        <begin position="162"/>
        <end position="182"/>
    </location>
</feature>
<dbReference type="GO" id="GO:0005886">
    <property type="term" value="C:plasma membrane"/>
    <property type="evidence" value="ECO:0007669"/>
    <property type="project" value="UniProtKB-SubCell"/>
</dbReference>
<dbReference type="OrthoDB" id="9805563at2"/>
<keyword evidence="3" id="KW-0813">Transport</keyword>
<dbReference type="AlphaFoldDB" id="A0A0D7F828"/>
<evidence type="ECO:0000256" key="5">
    <source>
        <dbReference type="ARBA" id="ARBA00022692"/>
    </source>
</evidence>
<dbReference type="Proteomes" id="UP000032515">
    <property type="component" value="Unassembled WGS sequence"/>
</dbReference>
<dbReference type="GO" id="GO:0055085">
    <property type="term" value="P:transmembrane transport"/>
    <property type="evidence" value="ECO:0007669"/>
    <property type="project" value="InterPro"/>
</dbReference>
<name>A0A0D7F828_RHOPL</name>
<evidence type="ECO:0000256" key="1">
    <source>
        <dbReference type="ARBA" id="ARBA00004651"/>
    </source>
</evidence>
<feature type="transmembrane region" description="Helical" evidence="8">
    <location>
        <begin position="223"/>
        <end position="245"/>
    </location>
</feature>
<evidence type="ECO:0000313" key="10">
    <source>
        <dbReference type="Proteomes" id="UP000032515"/>
    </source>
</evidence>
<evidence type="ECO:0000256" key="3">
    <source>
        <dbReference type="ARBA" id="ARBA00022448"/>
    </source>
</evidence>
<feature type="transmembrane region" description="Helical" evidence="8">
    <location>
        <begin position="283"/>
        <end position="306"/>
    </location>
</feature>
<keyword evidence="4" id="KW-1003">Cell membrane</keyword>
<dbReference type="RefSeq" id="WP_044405032.1">
    <property type="nucleotide sequence ID" value="NZ_JXXE01000034.1"/>
</dbReference>
<evidence type="ECO:0000256" key="7">
    <source>
        <dbReference type="ARBA" id="ARBA00023136"/>
    </source>
</evidence>
<dbReference type="EMBL" id="JXXE01000034">
    <property type="protein sequence ID" value="KIZ47872.1"/>
    <property type="molecule type" value="Genomic_DNA"/>
</dbReference>
<dbReference type="Pfam" id="PF03547">
    <property type="entry name" value="Mem_trans"/>
    <property type="match status" value="1"/>
</dbReference>
<evidence type="ECO:0000256" key="4">
    <source>
        <dbReference type="ARBA" id="ARBA00022475"/>
    </source>
</evidence>
<keyword evidence="6 8" id="KW-1133">Transmembrane helix</keyword>
<evidence type="ECO:0000313" key="9">
    <source>
        <dbReference type="EMBL" id="KIZ47872.1"/>
    </source>
</evidence>
<comment type="subcellular location">
    <subcellularLocation>
        <location evidence="1">Cell membrane</location>
        <topology evidence="1">Multi-pass membrane protein</topology>
    </subcellularLocation>
</comment>
<dbReference type="PANTHER" id="PTHR36838">
    <property type="entry name" value="AUXIN EFFLUX CARRIER FAMILY PROTEIN"/>
    <property type="match status" value="1"/>
</dbReference>
<feature type="transmembrane region" description="Helical" evidence="8">
    <location>
        <begin position="63"/>
        <end position="84"/>
    </location>
</feature>
<keyword evidence="7 8" id="KW-0472">Membrane</keyword>
<evidence type="ECO:0000256" key="2">
    <source>
        <dbReference type="ARBA" id="ARBA00010145"/>
    </source>
</evidence>
<dbReference type="Gene3D" id="1.20.1530.20">
    <property type="match status" value="1"/>
</dbReference>
<comment type="similarity">
    <text evidence="2">Belongs to the auxin efflux carrier (TC 2.A.69) family.</text>
</comment>
<dbReference type="InterPro" id="IPR004776">
    <property type="entry name" value="Mem_transp_PIN-like"/>
</dbReference>
<protein>
    <submittedName>
        <fullName evidence="9">Transporter</fullName>
    </submittedName>
</protein>
<comment type="caution">
    <text evidence="9">The sequence shown here is derived from an EMBL/GenBank/DDBJ whole genome shotgun (WGS) entry which is preliminary data.</text>
</comment>
<reference evidence="9 10" key="1">
    <citation type="submission" date="2014-11" db="EMBL/GenBank/DDBJ databases">
        <title>Genomics and ecophysiology of heterotrophic nitrogen fixing bacteria isolated from estuarine surface water.</title>
        <authorList>
            <person name="Bentzon-Tilia M."/>
            <person name="Severin I."/>
            <person name="Hansen L.H."/>
            <person name="Riemann L."/>
        </authorList>
    </citation>
    <scope>NUCLEOTIDE SEQUENCE [LARGE SCALE GENOMIC DNA]</scope>
    <source>
        <strain evidence="9 10">BAL398</strain>
    </source>
</reference>
<evidence type="ECO:0000256" key="6">
    <source>
        <dbReference type="ARBA" id="ARBA00022989"/>
    </source>
</evidence>